<evidence type="ECO:0000313" key="3">
    <source>
        <dbReference type="Proteomes" id="UP000182334"/>
    </source>
</evidence>
<reference evidence="2 3" key="1">
    <citation type="submission" date="2016-10" db="EMBL/GenBank/DDBJ databases">
        <authorList>
            <person name="de Groot N.N."/>
        </authorList>
    </citation>
    <scope>NUCLEOTIDE SEQUENCE [LARGE SCALE GENOMIC DNA]</scope>
    <source>
        <strain evidence="2 3">CBS 141442</strain>
    </source>
</reference>
<dbReference type="GO" id="GO:0005829">
    <property type="term" value="C:cytosol"/>
    <property type="evidence" value="ECO:0007669"/>
    <property type="project" value="TreeGrafter"/>
</dbReference>
<sequence>MDHVAVLVLDTPIPGVTEHFGDFGDNAVDLLNSLSLPLKTYQIAYSVCDDRDDSEYKKVAQAVLDDIASMIVSGTVKGVVLTGSRSDSFATNVGWIDALDHFIKNTLFNSPHLPMVGFCFGHQILAKNMDCKVDRNVPEHGWETGLTTIELNKSILDIEKSPFREVLTTDEGEFIKQINLIESHGDVVYHLPVTESSAHALLSETKFQCIGSTAKCSVQGLVTEEGPIKVLTFQGHPEFSSDLLLKLLETNLEKGTLDHASFQKLVYNTQTLVNQGSVMAKAIIQFIETYI</sequence>
<dbReference type="EMBL" id="LT635762">
    <property type="protein sequence ID" value="SGZ57893.1"/>
    <property type="molecule type" value="Genomic_DNA"/>
</dbReference>
<evidence type="ECO:0000313" key="2">
    <source>
        <dbReference type="EMBL" id="SGZ57893.1"/>
    </source>
</evidence>
<dbReference type="GO" id="GO:0005634">
    <property type="term" value="C:nucleus"/>
    <property type="evidence" value="ECO:0007669"/>
    <property type="project" value="TreeGrafter"/>
</dbReference>
<feature type="domain" description="Glutamine amidotransferase" evidence="1">
    <location>
        <begin position="111"/>
        <end position="242"/>
    </location>
</feature>
<protein>
    <submittedName>
        <fullName evidence="2">CIC11C00000003588</fullName>
    </submittedName>
</protein>
<keyword evidence="3" id="KW-1185">Reference proteome</keyword>
<dbReference type="STRING" id="45354.A0A1L0GP55"/>
<dbReference type="Gene3D" id="3.40.50.880">
    <property type="match status" value="1"/>
</dbReference>
<organism evidence="2 3">
    <name type="scientific">Sungouiella intermedia</name>
    <dbReference type="NCBI Taxonomy" id="45354"/>
    <lineage>
        <taxon>Eukaryota</taxon>
        <taxon>Fungi</taxon>
        <taxon>Dikarya</taxon>
        <taxon>Ascomycota</taxon>
        <taxon>Saccharomycotina</taxon>
        <taxon>Pichiomycetes</taxon>
        <taxon>Metschnikowiaceae</taxon>
        <taxon>Sungouiella</taxon>
    </lineage>
</organism>
<proteinExistence type="predicted"/>
<dbReference type="PANTHER" id="PTHR42695">
    <property type="entry name" value="GLUTAMINE AMIDOTRANSFERASE YLR126C-RELATED"/>
    <property type="match status" value="1"/>
</dbReference>
<dbReference type="Pfam" id="PF00117">
    <property type="entry name" value="GATase"/>
    <property type="match status" value="1"/>
</dbReference>
<gene>
    <name evidence="2" type="ORF">SAMEA4029010_CIC11G00000003588</name>
</gene>
<dbReference type="InterPro" id="IPR017926">
    <property type="entry name" value="GATASE"/>
</dbReference>
<accession>A0A1L0GP55</accession>
<dbReference type="OrthoDB" id="92161at2759"/>
<evidence type="ECO:0000259" key="1">
    <source>
        <dbReference type="Pfam" id="PF00117"/>
    </source>
</evidence>
<dbReference type="Proteomes" id="UP000182334">
    <property type="component" value="Chromosome VII"/>
</dbReference>
<dbReference type="AlphaFoldDB" id="A0A1L0GP55"/>
<dbReference type="PANTHER" id="PTHR42695:SF5">
    <property type="entry name" value="GLUTAMINE AMIDOTRANSFERASE YLR126C-RELATED"/>
    <property type="match status" value="1"/>
</dbReference>
<dbReference type="InterPro" id="IPR029062">
    <property type="entry name" value="Class_I_gatase-like"/>
</dbReference>
<dbReference type="PROSITE" id="PS51273">
    <property type="entry name" value="GATASE_TYPE_1"/>
    <property type="match status" value="1"/>
</dbReference>
<name>A0A1L0GP55_9ASCO</name>
<dbReference type="InterPro" id="IPR044992">
    <property type="entry name" value="ChyE-like"/>
</dbReference>
<dbReference type="SUPFAM" id="SSF52317">
    <property type="entry name" value="Class I glutamine amidotransferase-like"/>
    <property type="match status" value="1"/>
</dbReference>